<evidence type="ECO:0000313" key="2">
    <source>
        <dbReference type="EMBL" id="MFI9104853.1"/>
    </source>
</evidence>
<comment type="caution">
    <text evidence="2">The sequence shown here is derived from an EMBL/GenBank/DDBJ whole genome shotgun (WGS) entry which is preliminary data.</text>
</comment>
<feature type="region of interest" description="Disordered" evidence="1">
    <location>
        <begin position="146"/>
        <end position="171"/>
    </location>
</feature>
<reference evidence="2 3" key="1">
    <citation type="submission" date="2024-10" db="EMBL/GenBank/DDBJ databases">
        <title>The Natural Products Discovery Center: Release of the First 8490 Sequenced Strains for Exploring Actinobacteria Biosynthetic Diversity.</title>
        <authorList>
            <person name="Kalkreuter E."/>
            <person name="Kautsar S.A."/>
            <person name="Yang D."/>
            <person name="Bader C.D."/>
            <person name="Teijaro C.N."/>
            <person name="Fluegel L."/>
            <person name="Davis C.M."/>
            <person name="Simpson J.R."/>
            <person name="Lauterbach L."/>
            <person name="Steele A.D."/>
            <person name="Gui C."/>
            <person name="Meng S."/>
            <person name="Li G."/>
            <person name="Viehrig K."/>
            <person name="Ye F."/>
            <person name="Su P."/>
            <person name="Kiefer A.F."/>
            <person name="Nichols A."/>
            <person name="Cepeda A.J."/>
            <person name="Yan W."/>
            <person name="Fan B."/>
            <person name="Jiang Y."/>
            <person name="Adhikari A."/>
            <person name="Zheng C.-J."/>
            <person name="Schuster L."/>
            <person name="Cowan T.M."/>
            <person name="Smanski M.J."/>
            <person name="Chevrette M.G."/>
            <person name="De Carvalho L.P.S."/>
            <person name="Shen B."/>
        </authorList>
    </citation>
    <scope>NUCLEOTIDE SEQUENCE [LARGE SCALE GENOMIC DNA]</scope>
    <source>
        <strain evidence="2 3">NPDC053399</strain>
    </source>
</reference>
<organism evidence="2 3">
    <name type="scientific">Streptomyces fildesensis</name>
    <dbReference type="NCBI Taxonomy" id="375757"/>
    <lineage>
        <taxon>Bacteria</taxon>
        <taxon>Bacillati</taxon>
        <taxon>Actinomycetota</taxon>
        <taxon>Actinomycetes</taxon>
        <taxon>Kitasatosporales</taxon>
        <taxon>Streptomycetaceae</taxon>
        <taxon>Streptomyces</taxon>
    </lineage>
</organism>
<dbReference type="Proteomes" id="UP001614394">
    <property type="component" value="Unassembled WGS sequence"/>
</dbReference>
<accession>A0ABW8CFI7</accession>
<dbReference type="RefSeq" id="WP_399655488.1">
    <property type="nucleotide sequence ID" value="NZ_JBITYG010000010.1"/>
</dbReference>
<sequence>MELALHPVIHTKYGREAESVDLVLQHMPHAPLPQIDLTIGTTAKWHHVEMTFEEADRLRACLNEFIAQGREYARPDSVASLRELVDYCGVRIVEHEREVKGFFGHAVGDTRRGGPVWVTVPHGTTGPGLEGWVKHLLAEIHETQREVTAQDGSADRVAGAPPELSSWPTAA</sequence>
<evidence type="ECO:0000313" key="3">
    <source>
        <dbReference type="Proteomes" id="UP001614394"/>
    </source>
</evidence>
<proteinExistence type="predicted"/>
<name>A0ABW8CFI7_9ACTN</name>
<keyword evidence="3" id="KW-1185">Reference proteome</keyword>
<dbReference type="EMBL" id="JBITYG010000010">
    <property type="protein sequence ID" value="MFI9104853.1"/>
    <property type="molecule type" value="Genomic_DNA"/>
</dbReference>
<protein>
    <submittedName>
        <fullName evidence="2">Uncharacterized protein</fullName>
    </submittedName>
</protein>
<evidence type="ECO:0000256" key="1">
    <source>
        <dbReference type="SAM" id="MobiDB-lite"/>
    </source>
</evidence>
<gene>
    <name evidence="2" type="ORF">ACIGXA_30490</name>
</gene>